<name>A0A1H4C305_XYLRU</name>
<evidence type="ECO:0000313" key="3">
    <source>
        <dbReference type="Proteomes" id="UP000182257"/>
    </source>
</evidence>
<dbReference type="Pfam" id="PF08011">
    <property type="entry name" value="PDDEXK_9"/>
    <property type="match status" value="1"/>
</dbReference>
<organism evidence="2 3">
    <name type="scientific">Xylanibacter ruminicola</name>
    <name type="common">Prevotella ruminicola</name>
    <dbReference type="NCBI Taxonomy" id="839"/>
    <lineage>
        <taxon>Bacteria</taxon>
        <taxon>Pseudomonadati</taxon>
        <taxon>Bacteroidota</taxon>
        <taxon>Bacteroidia</taxon>
        <taxon>Bacteroidales</taxon>
        <taxon>Prevotellaceae</taxon>
        <taxon>Xylanibacter</taxon>
    </lineage>
</organism>
<dbReference type="AlphaFoldDB" id="A0A1H4C305"/>
<dbReference type="Pfam" id="PF09820">
    <property type="entry name" value="AAA-ATPase_like"/>
    <property type="match status" value="1"/>
</dbReference>
<dbReference type="PANTHER" id="PTHR34825:SF1">
    <property type="entry name" value="AAA-ATPASE-LIKE DOMAIN-CONTAINING PROTEIN"/>
    <property type="match status" value="1"/>
</dbReference>
<sequence length="526" mass="59893">MKARRYPLGLQTFSGIIQGGYVYVDKTDLVWELAQYSKYVFMSRPRRFGKSLLTSTIESYFLGEKQLFEGLKIMSLENDWEQHPVLHFDLSGCKHLPVKGVKDELLRLLSKFEEQYGTNPVETTPGMKLAGLIERAFTQTGKQVVVLIDEYDAPLLDVLHDETALAAVREVMQEFYQRLKMQEPYIRFCFITGITKFSQLSIFSTINNLTNVTMDAKFGTICGITEQELVTALKTDVEMLAAKYEISFEEMQQKLKLQYDGYCFTEKSEDIYNPYSLLKAFQQQKVASYWFESGTPTFLIRQLLHFGTDITSLDKLEVPAIAFDQPTEAMSSALPLLYQSGYLTIKDYDRESDIYTLSIPNQEVRIGYADGLLPVYTGLVGGEVQAGFALKFWRALKQADVDLAMREMQAYMAAIPYVEGFKKKLAEAANAEGFYEYTMYLIFSMLNVYVRTQVKCAGGRVDMVVTMPDTIYVFELKVNGTAQEALAQIDDNSYAIPYQTDARKIVKVGVKFNPTSRVPESWVVSF</sequence>
<dbReference type="OrthoDB" id="9776605at2"/>
<dbReference type="InterPro" id="IPR012547">
    <property type="entry name" value="PDDEXK_9"/>
</dbReference>
<accession>A0A1H4C305</accession>
<dbReference type="PANTHER" id="PTHR34825">
    <property type="entry name" value="CONSERVED PROTEIN, WITH A WEAK D-GALACTARATE DEHYDRATASE/ALTRONATE HYDROLASE DOMAIN"/>
    <property type="match status" value="1"/>
</dbReference>
<dbReference type="RefSeq" id="WP_074761107.1">
    <property type="nucleotide sequence ID" value="NZ_FNRF01000003.1"/>
</dbReference>
<dbReference type="Proteomes" id="UP000182257">
    <property type="component" value="Unassembled WGS sequence"/>
</dbReference>
<dbReference type="InterPro" id="IPR027417">
    <property type="entry name" value="P-loop_NTPase"/>
</dbReference>
<dbReference type="InterPro" id="IPR018631">
    <property type="entry name" value="AAA-ATPase-like_dom"/>
</dbReference>
<gene>
    <name evidence="2" type="ORF">SAMN05216462_1743</name>
</gene>
<proteinExistence type="predicted"/>
<protein>
    <submittedName>
        <fullName evidence="2">PD-(D/E)XK nuclease superfamily protein</fullName>
    </submittedName>
</protein>
<dbReference type="SUPFAM" id="SSF52540">
    <property type="entry name" value="P-loop containing nucleoside triphosphate hydrolases"/>
    <property type="match status" value="1"/>
</dbReference>
<reference evidence="2 3" key="1">
    <citation type="submission" date="2016-10" db="EMBL/GenBank/DDBJ databases">
        <authorList>
            <person name="de Groot N.N."/>
        </authorList>
    </citation>
    <scope>NUCLEOTIDE SEQUENCE [LARGE SCALE GENOMIC DNA]</scope>
    <source>
        <strain evidence="2 3">D31d</strain>
    </source>
</reference>
<evidence type="ECO:0000259" key="1">
    <source>
        <dbReference type="Pfam" id="PF09820"/>
    </source>
</evidence>
<evidence type="ECO:0000313" key="2">
    <source>
        <dbReference type="EMBL" id="SEA54734.1"/>
    </source>
</evidence>
<dbReference type="EMBL" id="FNRF01000003">
    <property type="protein sequence ID" value="SEA54734.1"/>
    <property type="molecule type" value="Genomic_DNA"/>
</dbReference>
<feature type="domain" description="AAA-ATPase-like" evidence="1">
    <location>
        <begin position="7"/>
        <end position="203"/>
    </location>
</feature>